<dbReference type="OrthoDB" id="495604at2"/>
<evidence type="ECO:0000313" key="3">
    <source>
        <dbReference type="EMBL" id="AFZ10513.1"/>
    </source>
</evidence>
<sequence>MTTKRPRTTISFDDDEYAELKEWADSEYRTIPQLVLVFVKRALEERRERNGQDSQTVTVASTTVRPTATAKAKRKGN</sequence>
<dbReference type="HOGENOM" id="CLU_2634685_0_0_3"/>
<geneLocation type="plasmid" evidence="3 4">
    <name>pOSC7112.01</name>
</geneLocation>
<dbReference type="Pfam" id="PF07878">
    <property type="entry name" value="RHH_5"/>
    <property type="match status" value="1"/>
</dbReference>
<dbReference type="EMBL" id="CP003615">
    <property type="protein sequence ID" value="AFZ10513.1"/>
    <property type="molecule type" value="Genomic_DNA"/>
</dbReference>
<dbReference type="RefSeq" id="WP_015211686.1">
    <property type="nucleotide sequence ID" value="NC_019763.1"/>
</dbReference>
<feature type="region of interest" description="Disordered" evidence="1">
    <location>
        <begin position="46"/>
        <end position="77"/>
    </location>
</feature>
<dbReference type="InterPro" id="IPR012869">
    <property type="entry name" value="RHH_5"/>
</dbReference>
<feature type="domain" description="CopG-like ribbon-helix-helix" evidence="2">
    <location>
        <begin position="6"/>
        <end position="46"/>
    </location>
</feature>
<keyword evidence="3" id="KW-0614">Plasmid</keyword>
<feature type="compositionally biased region" description="Polar residues" evidence="1">
    <location>
        <begin position="52"/>
        <end position="66"/>
    </location>
</feature>
<evidence type="ECO:0000256" key="1">
    <source>
        <dbReference type="SAM" id="MobiDB-lite"/>
    </source>
</evidence>
<dbReference type="KEGG" id="oni:Osc7112_6353"/>
<accession>K9VR02</accession>
<dbReference type="AlphaFoldDB" id="K9VR02"/>
<evidence type="ECO:0000259" key="2">
    <source>
        <dbReference type="Pfam" id="PF07878"/>
    </source>
</evidence>
<reference evidence="3 4" key="1">
    <citation type="submission" date="2012-05" db="EMBL/GenBank/DDBJ databases">
        <title>Finished plasmid 1 of genome of Oscillatoria sp. PCC 7112.</title>
        <authorList>
            <consortium name="US DOE Joint Genome Institute"/>
            <person name="Gugger M."/>
            <person name="Coursin T."/>
            <person name="Rippka R."/>
            <person name="Tandeau De Marsac N."/>
            <person name="Huntemann M."/>
            <person name="Wei C.-L."/>
            <person name="Han J."/>
            <person name="Detter J.C."/>
            <person name="Han C."/>
            <person name="Tapia R."/>
            <person name="Davenport K."/>
            <person name="Daligault H."/>
            <person name="Erkkila T."/>
            <person name="Gu W."/>
            <person name="Munk A.C.C."/>
            <person name="Teshima H."/>
            <person name="Xu Y."/>
            <person name="Chain P."/>
            <person name="Chen A."/>
            <person name="Krypides N."/>
            <person name="Mavromatis K."/>
            <person name="Markowitz V."/>
            <person name="Szeto E."/>
            <person name="Ivanova N."/>
            <person name="Mikhailova N."/>
            <person name="Ovchinnikova G."/>
            <person name="Pagani I."/>
            <person name="Pati A."/>
            <person name="Goodwin L."/>
            <person name="Peters L."/>
            <person name="Pitluck S."/>
            <person name="Woyke T."/>
            <person name="Kerfeld C."/>
        </authorList>
    </citation>
    <scope>NUCLEOTIDE SEQUENCE [LARGE SCALE GENOMIC DNA]</scope>
    <source>
        <strain evidence="3 4">PCC 7112</strain>
        <plasmid evidence="3 4">pOSC7112.01</plasmid>
    </source>
</reference>
<name>K9VR02_9CYAN</name>
<dbReference type="Proteomes" id="UP000010478">
    <property type="component" value="Plasmid pOSC7112.01"/>
</dbReference>
<organism evidence="3 4">
    <name type="scientific">Phormidium nigroviride PCC 7112</name>
    <dbReference type="NCBI Taxonomy" id="179408"/>
    <lineage>
        <taxon>Bacteria</taxon>
        <taxon>Bacillati</taxon>
        <taxon>Cyanobacteriota</taxon>
        <taxon>Cyanophyceae</taxon>
        <taxon>Oscillatoriophycideae</taxon>
        <taxon>Oscillatoriales</taxon>
        <taxon>Oscillatoriaceae</taxon>
        <taxon>Phormidium</taxon>
    </lineage>
</organism>
<keyword evidence="4" id="KW-1185">Reference proteome</keyword>
<proteinExistence type="predicted"/>
<protein>
    <recommendedName>
        <fullName evidence="2">CopG-like ribbon-helix-helix domain-containing protein</fullName>
    </recommendedName>
</protein>
<gene>
    <name evidence="3" type="ORF">Osc7112_6353</name>
</gene>
<evidence type="ECO:0000313" key="4">
    <source>
        <dbReference type="Proteomes" id="UP000010478"/>
    </source>
</evidence>